<evidence type="ECO:0000313" key="3">
    <source>
        <dbReference type="Proteomes" id="UP000283509"/>
    </source>
</evidence>
<evidence type="ECO:0000256" key="1">
    <source>
        <dbReference type="SAM" id="MobiDB-lite"/>
    </source>
</evidence>
<reference evidence="2 3" key="1">
    <citation type="submission" date="2018-04" db="EMBL/GenBank/DDBJ databases">
        <authorList>
            <person name="Zhang X."/>
            <person name="Yuan J."/>
            <person name="Li F."/>
            <person name="Xiang J."/>
        </authorList>
    </citation>
    <scope>NUCLEOTIDE SEQUENCE [LARGE SCALE GENOMIC DNA]</scope>
    <source>
        <tissue evidence="2">Muscle</tissue>
    </source>
</reference>
<evidence type="ECO:0000313" key="2">
    <source>
        <dbReference type="EMBL" id="ROT82845.1"/>
    </source>
</evidence>
<dbReference type="Proteomes" id="UP000283509">
    <property type="component" value="Unassembled WGS sequence"/>
</dbReference>
<name>A0A423U2C2_PENVA</name>
<keyword evidence="3" id="KW-1185">Reference proteome</keyword>
<reference evidence="2 3" key="2">
    <citation type="submission" date="2019-01" db="EMBL/GenBank/DDBJ databases">
        <title>The decoding of complex shrimp genome reveals the adaptation for benthos swimmer, frequently molting mechanism and breeding impact on genome.</title>
        <authorList>
            <person name="Sun Y."/>
            <person name="Gao Y."/>
            <person name="Yu Y."/>
        </authorList>
    </citation>
    <scope>NUCLEOTIDE SEQUENCE [LARGE SCALE GENOMIC DNA]</scope>
    <source>
        <tissue evidence="2">Muscle</tissue>
    </source>
</reference>
<proteinExistence type="predicted"/>
<comment type="caution">
    <text evidence="2">The sequence shown here is derived from an EMBL/GenBank/DDBJ whole genome shotgun (WGS) entry which is preliminary data.</text>
</comment>
<accession>A0A423U2C2</accession>
<protein>
    <submittedName>
        <fullName evidence="2">Uncharacterized protein</fullName>
    </submittedName>
</protein>
<sequence>MACTFLRIVQAAVSLRRRFECAIQSSFESVESGEGLDRHGDQEGTEENGQSQPCEQDMSTSEQLSRNFQLSFTDADEDTDITLGYKAKKEDTMTFIRSDEATDEKENGAYMDAVASSSIEILEENEFDSDLTESGKTEEFTENGDSRVSAGTIRKVDDVAVQKKTVVQVNEISGSDKSSDSDSSSESRCSIKSVRLRSAEAVSPSSGCKPAKLIRSDALETNAEKEASNLHQKTEYLGYSEWLQKGQGEGSAEAGSTSGSSEASPEQVSDVSDPDSESFLDDDDEFMVEASFEDSFVDDGFVSLELDEYDDDVIIEENEEDLERERLEELMLEQRRRFFAEGPGRGEPSEHRKLSRQYSPAVYLTEPLPGL</sequence>
<feature type="region of interest" description="Disordered" evidence="1">
    <location>
        <begin position="339"/>
        <end position="358"/>
    </location>
</feature>
<dbReference type="AlphaFoldDB" id="A0A423U2C2"/>
<organism evidence="2 3">
    <name type="scientific">Penaeus vannamei</name>
    <name type="common">Whiteleg shrimp</name>
    <name type="synonym">Litopenaeus vannamei</name>
    <dbReference type="NCBI Taxonomy" id="6689"/>
    <lineage>
        <taxon>Eukaryota</taxon>
        <taxon>Metazoa</taxon>
        <taxon>Ecdysozoa</taxon>
        <taxon>Arthropoda</taxon>
        <taxon>Crustacea</taxon>
        <taxon>Multicrustacea</taxon>
        <taxon>Malacostraca</taxon>
        <taxon>Eumalacostraca</taxon>
        <taxon>Eucarida</taxon>
        <taxon>Decapoda</taxon>
        <taxon>Dendrobranchiata</taxon>
        <taxon>Penaeoidea</taxon>
        <taxon>Penaeidae</taxon>
        <taxon>Penaeus</taxon>
    </lineage>
</organism>
<feature type="region of interest" description="Disordered" evidence="1">
    <location>
        <begin position="167"/>
        <end position="212"/>
    </location>
</feature>
<feature type="region of interest" description="Disordered" evidence="1">
    <location>
        <begin position="30"/>
        <end position="71"/>
    </location>
</feature>
<feature type="region of interest" description="Disordered" evidence="1">
    <location>
        <begin position="127"/>
        <end position="152"/>
    </location>
</feature>
<dbReference type="EMBL" id="QCYY01000769">
    <property type="protein sequence ID" value="ROT82845.1"/>
    <property type="molecule type" value="Genomic_DNA"/>
</dbReference>
<feature type="compositionally biased region" description="Low complexity" evidence="1">
    <location>
        <begin position="173"/>
        <end position="193"/>
    </location>
</feature>
<feature type="region of interest" description="Disordered" evidence="1">
    <location>
        <begin position="241"/>
        <end position="284"/>
    </location>
</feature>
<feature type="compositionally biased region" description="Low complexity" evidence="1">
    <location>
        <begin position="250"/>
        <end position="264"/>
    </location>
</feature>
<gene>
    <name evidence="2" type="ORF">C7M84_023982</name>
</gene>
<feature type="compositionally biased region" description="Polar residues" evidence="1">
    <location>
        <begin position="47"/>
        <end position="71"/>
    </location>
</feature>
<feature type="compositionally biased region" description="Acidic residues" evidence="1">
    <location>
        <begin position="272"/>
        <end position="284"/>
    </location>
</feature>